<name>A0A506URR5_9PROT</name>
<evidence type="ECO:0000313" key="2">
    <source>
        <dbReference type="EMBL" id="TPW36046.1"/>
    </source>
</evidence>
<dbReference type="AlphaFoldDB" id="A0A506URR5"/>
<sequence>MNEHEPLPVTVFFSSQNETGMREGRRFVEKSLRRALDELAAERRQAFHLLTVPPPGEPEPDPSNSTDRPGESKPEPSATRSAEQTALTRHYARLEEAALVVADLTAVAHTRNGRKVPSPEVMRDLGWALARLGPEKVITVAHAAKESAIRAELTYTITSAADAQAAFQELTRAFRQALENRLS</sequence>
<accession>A0A506URR5</accession>
<evidence type="ECO:0000256" key="1">
    <source>
        <dbReference type="SAM" id="MobiDB-lite"/>
    </source>
</evidence>
<organism evidence="2 3">
    <name type="scientific">Oecophyllibacter saccharovorans</name>
    <dbReference type="NCBI Taxonomy" id="2558360"/>
    <lineage>
        <taxon>Bacteria</taxon>
        <taxon>Pseudomonadati</taxon>
        <taxon>Pseudomonadota</taxon>
        <taxon>Alphaproteobacteria</taxon>
        <taxon>Acetobacterales</taxon>
        <taxon>Acetobacteraceae</taxon>
        <taxon>Oecophyllibacter</taxon>
    </lineage>
</organism>
<dbReference type="Proteomes" id="UP000315037">
    <property type="component" value="Unassembled WGS sequence"/>
</dbReference>
<gene>
    <name evidence="2" type="ORF">E3202_03870</name>
</gene>
<proteinExistence type="predicted"/>
<dbReference type="EMBL" id="SORZ01000001">
    <property type="protein sequence ID" value="TPW36046.1"/>
    <property type="molecule type" value="Genomic_DNA"/>
</dbReference>
<comment type="caution">
    <text evidence="2">The sequence shown here is derived from an EMBL/GenBank/DDBJ whole genome shotgun (WGS) entry which is preliminary data.</text>
</comment>
<protein>
    <submittedName>
        <fullName evidence="2">Uncharacterized protein</fullName>
    </submittedName>
</protein>
<dbReference type="RefSeq" id="WP_165600400.1">
    <property type="nucleotide sequence ID" value="NZ_SORZ01000001.1"/>
</dbReference>
<keyword evidence="3" id="KW-1185">Reference proteome</keyword>
<evidence type="ECO:0000313" key="3">
    <source>
        <dbReference type="Proteomes" id="UP000315037"/>
    </source>
</evidence>
<reference evidence="2 3" key="1">
    <citation type="submission" date="2019-03" db="EMBL/GenBank/DDBJ databases">
        <title>The complete genome sequence of Neokomagataea sp. Jb2 NBRC113641.</title>
        <authorList>
            <person name="Chua K.-O."/>
            <person name="Chan K.-G."/>
            <person name="See-Too W.-S."/>
        </authorList>
    </citation>
    <scope>NUCLEOTIDE SEQUENCE [LARGE SCALE GENOMIC DNA]</scope>
    <source>
        <strain evidence="2 3">Jb2</strain>
    </source>
</reference>
<feature type="region of interest" description="Disordered" evidence="1">
    <location>
        <begin position="45"/>
        <end position="86"/>
    </location>
</feature>